<accession>A0A2Z6SK89</accession>
<dbReference type="EMBL" id="BEXD01004092">
    <property type="protein sequence ID" value="GBC06649.1"/>
    <property type="molecule type" value="Genomic_DNA"/>
</dbReference>
<keyword evidence="2" id="KW-1185">Reference proteome</keyword>
<evidence type="ECO:0008006" key="3">
    <source>
        <dbReference type="Google" id="ProtNLM"/>
    </source>
</evidence>
<dbReference type="STRING" id="94130.A0A2Z6SK89"/>
<gene>
    <name evidence="1" type="ORF">RclHR1_00070016</name>
</gene>
<protein>
    <recommendedName>
        <fullName evidence="3">Alcohol acetyltransferase</fullName>
    </recommendedName>
</protein>
<dbReference type="PANTHER" id="PTHR28037:SF1">
    <property type="entry name" value="ALCOHOL O-ACETYLTRANSFERASE 1-RELATED"/>
    <property type="match status" value="1"/>
</dbReference>
<dbReference type="Proteomes" id="UP000247702">
    <property type="component" value="Unassembled WGS sequence"/>
</dbReference>
<dbReference type="PANTHER" id="PTHR28037">
    <property type="entry name" value="ALCOHOL O-ACETYLTRANSFERASE 1-RELATED"/>
    <property type="match status" value="1"/>
</dbReference>
<dbReference type="Pfam" id="PF07247">
    <property type="entry name" value="AATase"/>
    <property type="match status" value="1"/>
</dbReference>
<evidence type="ECO:0000313" key="1">
    <source>
        <dbReference type="EMBL" id="GBC06649.1"/>
    </source>
</evidence>
<evidence type="ECO:0000313" key="2">
    <source>
        <dbReference type="Proteomes" id="UP000247702"/>
    </source>
</evidence>
<comment type="caution">
    <text evidence="1">The sequence shown here is derived from an EMBL/GenBank/DDBJ whole genome shotgun (WGS) entry which is preliminary data.</text>
</comment>
<dbReference type="InterPro" id="IPR010828">
    <property type="entry name" value="Atf2/Sli1-like"/>
</dbReference>
<dbReference type="AlphaFoldDB" id="A0A2Z6SK89"/>
<sequence length="218" mass="25424">MKPKMSLQEFFIRHLKNILKESSLAVSFADLHTSKPLFIRLSEIDLNKIVRFTIVNDDDDMKQMLEKEHVKKFNVEYNSVPLWRIIVEIKRTSSVEEESRNWNLVISIVYHHSIGDGKSGLVFCSSFHESLLEILSENDFKQESYNELKSKITLPQQSTKPFCKPIEECVDIKLPAIEESILSNFIKKKLLKGYWLGDVPAFSFPKNTTRITYIFYLS</sequence>
<proteinExistence type="predicted"/>
<dbReference type="GO" id="GO:0008080">
    <property type="term" value="F:N-acetyltransferase activity"/>
    <property type="evidence" value="ECO:0007669"/>
    <property type="project" value="TreeGrafter"/>
</dbReference>
<name>A0A2Z6SK89_9GLOM</name>
<reference evidence="1 2" key="1">
    <citation type="submission" date="2017-11" db="EMBL/GenBank/DDBJ databases">
        <title>The genome of Rhizophagus clarus HR1 reveals common genetic basis of auxotrophy among arbuscular mycorrhizal fungi.</title>
        <authorList>
            <person name="Kobayashi Y."/>
        </authorList>
    </citation>
    <scope>NUCLEOTIDE SEQUENCE [LARGE SCALE GENOMIC DNA]</scope>
    <source>
        <strain evidence="1 2">HR1</strain>
    </source>
</reference>
<organism evidence="1 2">
    <name type="scientific">Rhizophagus clarus</name>
    <dbReference type="NCBI Taxonomy" id="94130"/>
    <lineage>
        <taxon>Eukaryota</taxon>
        <taxon>Fungi</taxon>
        <taxon>Fungi incertae sedis</taxon>
        <taxon>Mucoromycota</taxon>
        <taxon>Glomeromycotina</taxon>
        <taxon>Glomeromycetes</taxon>
        <taxon>Glomerales</taxon>
        <taxon>Glomeraceae</taxon>
        <taxon>Rhizophagus</taxon>
    </lineage>
</organism>
<dbReference type="InterPro" id="IPR052058">
    <property type="entry name" value="Alcohol_O-acetyltransferase"/>
</dbReference>